<evidence type="ECO:0000313" key="3">
    <source>
        <dbReference type="WBParaSite" id="PSU_v2.g366.t1"/>
    </source>
</evidence>
<keyword evidence="1" id="KW-0175">Coiled coil</keyword>
<organism evidence="2 3">
    <name type="scientific">Panagrolaimus superbus</name>
    <dbReference type="NCBI Taxonomy" id="310955"/>
    <lineage>
        <taxon>Eukaryota</taxon>
        <taxon>Metazoa</taxon>
        <taxon>Ecdysozoa</taxon>
        <taxon>Nematoda</taxon>
        <taxon>Chromadorea</taxon>
        <taxon>Rhabditida</taxon>
        <taxon>Tylenchina</taxon>
        <taxon>Panagrolaimomorpha</taxon>
        <taxon>Panagrolaimoidea</taxon>
        <taxon>Panagrolaimidae</taxon>
        <taxon>Panagrolaimus</taxon>
    </lineage>
</organism>
<dbReference type="Proteomes" id="UP000887577">
    <property type="component" value="Unplaced"/>
</dbReference>
<feature type="coiled-coil region" evidence="1">
    <location>
        <begin position="11"/>
        <end position="38"/>
    </location>
</feature>
<evidence type="ECO:0000313" key="2">
    <source>
        <dbReference type="Proteomes" id="UP000887577"/>
    </source>
</evidence>
<evidence type="ECO:0000256" key="1">
    <source>
        <dbReference type="SAM" id="Coils"/>
    </source>
</evidence>
<protein>
    <submittedName>
        <fullName evidence="3">Uncharacterized protein</fullName>
    </submittedName>
</protein>
<reference evidence="3" key="1">
    <citation type="submission" date="2022-11" db="UniProtKB">
        <authorList>
            <consortium name="WormBaseParasite"/>
        </authorList>
    </citation>
    <scope>IDENTIFICATION</scope>
</reference>
<keyword evidence="2" id="KW-1185">Reference proteome</keyword>
<dbReference type="WBParaSite" id="PSU_v2.g366.t1">
    <property type="protein sequence ID" value="PSU_v2.g366.t1"/>
    <property type="gene ID" value="PSU_v2.g366"/>
</dbReference>
<name>A0A914YUJ7_9BILA</name>
<accession>A0A914YUJ7</accession>
<sequence length="80" mass="9038">MLKRRHEINDKINMGIKLKKLETKYKELENAAELVNMDVIMNLESASQPLFVDIESLPKSGSAPVTPGLSLKVQILFKQN</sequence>
<dbReference type="AlphaFoldDB" id="A0A914YUJ7"/>
<proteinExistence type="predicted"/>